<proteinExistence type="predicted"/>
<protein>
    <recommendedName>
        <fullName evidence="3">Phytanoyl-CoA dioxygenase PhyH</fullName>
    </recommendedName>
</protein>
<dbReference type="RefSeq" id="WP_123770996.1">
    <property type="nucleotide sequence ID" value="NZ_RKQN01000004.1"/>
</dbReference>
<evidence type="ECO:0000313" key="2">
    <source>
        <dbReference type="Proteomes" id="UP000269708"/>
    </source>
</evidence>
<dbReference type="EMBL" id="RKQN01000004">
    <property type="protein sequence ID" value="RPE75779.1"/>
    <property type="molecule type" value="Genomic_DNA"/>
</dbReference>
<evidence type="ECO:0000313" key="1">
    <source>
        <dbReference type="EMBL" id="RPE75779.1"/>
    </source>
</evidence>
<dbReference type="OrthoDB" id="4048724at2"/>
<name>A0A3N4V7V2_9GAMM</name>
<evidence type="ECO:0008006" key="3">
    <source>
        <dbReference type="Google" id="ProtNLM"/>
    </source>
</evidence>
<keyword evidence="2" id="KW-1185">Reference proteome</keyword>
<gene>
    <name evidence="1" type="ORF">EDC50_2674</name>
</gene>
<dbReference type="InterPro" id="IPR045617">
    <property type="entry name" value="DUF6445"/>
</dbReference>
<sequence>MPTSLIVVDDFLSPRDAHGLREAGLRLTYPEQQGAFPGRNSLERLEIDGLTDAVSDLVREPLAPVSPLQSHAKFRLTLAADTGRAKVHIDHAYWSGILYLSRPEDCRGGTEFFRHRPTGTDRAPFDDAELAAMGFASHQQMHREIIERDGTDDAKWELTMQVPMRFNRLVLLRPWLWHTAGPAFGDRPENGRLVYLMFFDVRKPGAAAAAR</sequence>
<organism evidence="1 2">
    <name type="scientific">Vulcaniibacterium tengchongense</name>
    <dbReference type="NCBI Taxonomy" id="1273429"/>
    <lineage>
        <taxon>Bacteria</taxon>
        <taxon>Pseudomonadati</taxon>
        <taxon>Pseudomonadota</taxon>
        <taxon>Gammaproteobacteria</taxon>
        <taxon>Lysobacterales</taxon>
        <taxon>Lysobacteraceae</taxon>
        <taxon>Vulcaniibacterium</taxon>
    </lineage>
</organism>
<dbReference type="AlphaFoldDB" id="A0A3N4V7V2"/>
<dbReference type="Proteomes" id="UP000269708">
    <property type="component" value="Unassembled WGS sequence"/>
</dbReference>
<dbReference type="Gene3D" id="2.60.120.620">
    <property type="entry name" value="q2cbj1_9rhob like domain"/>
    <property type="match status" value="1"/>
</dbReference>
<accession>A0A3N4V7V2</accession>
<comment type="caution">
    <text evidence="1">The sequence shown here is derived from an EMBL/GenBank/DDBJ whole genome shotgun (WGS) entry which is preliminary data.</text>
</comment>
<reference evidence="1 2" key="1">
    <citation type="submission" date="2018-11" db="EMBL/GenBank/DDBJ databases">
        <title>Genomic Encyclopedia of Type Strains, Phase IV (KMG-IV): sequencing the most valuable type-strain genomes for metagenomic binning, comparative biology and taxonomic classification.</title>
        <authorList>
            <person name="Goeker M."/>
        </authorList>
    </citation>
    <scope>NUCLEOTIDE SEQUENCE [LARGE SCALE GENOMIC DNA]</scope>
    <source>
        <strain evidence="1 2">DSM 25623</strain>
    </source>
</reference>
<dbReference type="Pfam" id="PF20043">
    <property type="entry name" value="DUF6445"/>
    <property type="match status" value="1"/>
</dbReference>